<evidence type="ECO:0000313" key="3">
    <source>
        <dbReference type="Proteomes" id="UP001430584"/>
    </source>
</evidence>
<feature type="compositionally biased region" description="Polar residues" evidence="1">
    <location>
        <begin position="11"/>
        <end position="25"/>
    </location>
</feature>
<keyword evidence="2" id="KW-0503">Monooxygenase</keyword>
<comment type="caution">
    <text evidence="2">The sequence shown here is derived from an EMBL/GenBank/DDBJ whole genome shotgun (WGS) entry which is preliminary data.</text>
</comment>
<evidence type="ECO:0000313" key="2">
    <source>
        <dbReference type="EMBL" id="KAL0257360.1"/>
    </source>
</evidence>
<dbReference type="EMBL" id="JAJVCZ030000008">
    <property type="protein sequence ID" value="KAL0257360.1"/>
    <property type="molecule type" value="Genomic_DNA"/>
</dbReference>
<sequence length="86" mass="8933">MPTIRNPFARGQQNAGSDGNSTGPSPGQLEAGSSPVTSGLKIALIEGLDLEKGKLRDASPTHFANRCSSLTPASVQNLIGTLLREM</sequence>
<gene>
    <name evidence="2" type="primary">COQ6_2</name>
    <name evidence="2" type="ORF">SLS55_008171</name>
</gene>
<dbReference type="GO" id="GO:0004497">
    <property type="term" value="F:monooxygenase activity"/>
    <property type="evidence" value="ECO:0007669"/>
    <property type="project" value="UniProtKB-KW"/>
</dbReference>
<proteinExistence type="predicted"/>
<name>A0ABR3C9S1_9PEZI</name>
<keyword evidence="2" id="KW-0830">Ubiquinone</keyword>
<keyword evidence="2" id="KW-0560">Oxidoreductase</keyword>
<feature type="region of interest" description="Disordered" evidence="1">
    <location>
        <begin position="1"/>
        <end position="35"/>
    </location>
</feature>
<organism evidence="2 3">
    <name type="scientific">Diplodia seriata</name>
    <dbReference type="NCBI Taxonomy" id="420778"/>
    <lineage>
        <taxon>Eukaryota</taxon>
        <taxon>Fungi</taxon>
        <taxon>Dikarya</taxon>
        <taxon>Ascomycota</taxon>
        <taxon>Pezizomycotina</taxon>
        <taxon>Dothideomycetes</taxon>
        <taxon>Dothideomycetes incertae sedis</taxon>
        <taxon>Botryosphaeriales</taxon>
        <taxon>Botryosphaeriaceae</taxon>
        <taxon>Diplodia</taxon>
    </lineage>
</organism>
<keyword evidence="3" id="KW-1185">Reference proteome</keyword>
<protein>
    <submittedName>
        <fullName evidence="2">Ubiquinone biosynthesis monooxygenase</fullName>
    </submittedName>
</protein>
<dbReference type="Proteomes" id="UP001430584">
    <property type="component" value="Unassembled WGS sequence"/>
</dbReference>
<evidence type="ECO:0000256" key="1">
    <source>
        <dbReference type="SAM" id="MobiDB-lite"/>
    </source>
</evidence>
<dbReference type="RefSeq" id="XP_066630389.1">
    <property type="nucleotide sequence ID" value="XM_066779585.1"/>
</dbReference>
<dbReference type="GeneID" id="92012256"/>
<reference evidence="2 3" key="1">
    <citation type="submission" date="2024-02" db="EMBL/GenBank/DDBJ databases">
        <title>De novo assembly and annotation of 12 fungi associated with fruit tree decline syndrome in Ontario, Canada.</title>
        <authorList>
            <person name="Sulman M."/>
            <person name="Ellouze W."/>
            <person name="Ilyukhin E."/>
        </authorList>
    </citation>
    <scope>NUCLEOTIDE SEQUENCE [LARGE SCALE GENOMIC DNA]</scope>
    <source>
        <strain evidence="2 3">FDS-637</strain>
    </source>
</reference>
<accession>A0ABR3C9S1</accession>